<protein>
    <submittedName>
        <fullName evidence="1">Uncharacterized protein</fullName>
    </submittedName>
</protein>
<dbReference type="Proteomes" id="UP000001202">
    <property type="component" value="Chromosome"/>
</dbReference>
<dbReference type="AlphaFoldDB" id="A0A0H3BLS1"/>
<name>A0A0H3BLS1_TREPS</name>
<accession>A0A0H3BLS1</accession>
<sequence length="276" mass="30824">MKFCRGWRGARAGQFARLLCVCWCSLGACSCVRESTERSGVVPISPSSQQKVLFVFGKKYSGHVYLVDCVERVCEAWRMRARVVEYGDLTRLSALPRMKVVLEAVHEMRPDAVVSLGLPVGGGKYLLAVKRERAQTLIVSLLPEEEVLPMQAGSDILVDFQVKEDSLEGVAEVSNTEAELQSLLRAACEIVRRRGVARRAHASPLQEFRGAFANVTDSLREQGVFSSDYAMECYVDPETGVRAYNHVLLSKRVETFRFVRSYGGSPGRSVHERDRM</sequence>
<organism evidence="1 2">
    <name type="scientific">Treponema pallidum subsp. pallidum (strain SS14)</name>
    <dbReference type="NCBI Taxonomy" id="455434"/>
    <lineage>
        <taxon>Bacteria</taxon>
        <taxon>Pseudomonadati</taxon>
        <taxon>Spirochaetota</taxon>
        <taxon>Spirochaetia</taxon>
        <taxon>Spirochaetales</taxon>
        <taxon>Treponemataceae</taxon>
        <taxon>Treponema</taxon>
    </lineage>
</organism>
<reference evidence="1 2" key="1">
    <citation type="journal article" date="2008" name="BMC Microbiol.">
        <title>Complete genome sequence of Treponema pallidum ssp. pallidum strain SS14 determined with oligonucleotide arrays.</title>
        <authorList>
            <person name="Matejkova P."/>
            <person name="Strouhal M."/>
            <person name="Smajs D."/>
            <person name="Norris S.J."/>
            <person name="Palzkill T."/>
            <person name="Petrosino J.F."/>
            <person name="Sodergren E."/>
            <person name="Norton J.E."/>
            <person name="Singh J."/>
            <person name="Richmond T.A."/>
            <person name="Molla M.N."/>
            <person name="Albert T.J."/>
            <person name="Weinstock G.M."/>
        </authorList>
    </citation>
    <scope>NUCLEOTIDE SEQUENCE [LARGE SCALE GENOMIC DNA]</scope>
    <source>
        <strain evidence="1 2">SS14</strain>
    </source>
</reference>
<evidence type="ECO:0000313" key="1">
    <source>
        <dbReference type="EMBL" id="ACD71354.1"/>
    </source>
</evidence>
<dbReference type="PATRIC" id="fig|455434.6.peg.924"/>
<evidence type="ECO:0000313" key="2">
    <source>
        <dbReference type="Proteomes" id="UP000001202"/>
    </source>
</evidence>
<proteinExistence type="predicted"/>
<dbReference type="PROSITE" id="PS51257">
    <property type="entry name" value="PROKAR_LIPOPROTEIN"/>
    <property type="match status" value="1"/>
</dbReference>
<dbReference type="KEGG" id="tpp:TPASS_0938"/>
<gene>
    <name evidence="1" type="ordered locus">TPASS_0938</name>
</gene>
<dbReference type="EMBL" id="CP000805">
    <property type="protein sequence ID" value="ACD71354.1"/>
    <property type="molecule type" value="Genomic_DNA"/>
</dbReference>